<accession>A0A1L8CPF9</accession>
<evidence type="ECO:0000256" key="10">
    <source>
        <dbReference type="ARBA" id="ARBA00022840"/>
    </source>
</evidence>
<gene>
    <name evidence="13" type="primary">lpxK</name>
    <name evidence="14" type="ORF">MMIC_P1772</name>
</gene>
<dbReference type="HAMAP" id="MF_00409">
    <property type="entry name" value="LpxK"/>
    <property type="match status" value="1"/>
</dbReference>
<name>A0A1L8CPF9_9PROT</name>
<evidence type="ECO:0000256" key="1">
    <source>
        <dbReference type="ARBA" id="ARBA00002274"/>
    </source>
</evidence>
<feature type="binding site" evidence="13">
    <location>
        <begin position="58"/>
        <end position="65"/>
    </location>
    <ligand>
        <name>ATP</name>
        <dbReference type="ChEBI" id="CHEBI:30616"/>
    </ligand>
</feature>
<dbReference type="InterPro" id="IPR003758">
    <property type="entry name" value="LpxK"/>
</dbReference>
<keyword evidence="10 13" id="KW-0067">ATP-binding</keyword>
<organism evidence="14 15">
    <name type="scientific">Mariprofundus micogutta</name>
    <dbReference type="NCBI Taxonomy" id="1921010"/>
    <lineage>
        <taxon>Bacteria</taxon>
        <taxon>Pseudomonadati</taxon>
        <taxon>Pseudomonadota</taxon>
        <taxon>Candidatius Mariprofundia</taxon>
        <taxon>Mariprofundales</taxon>
        <taxon>Mariprofundaceae</taxon>
        <taxon>Mariprofundus</taxon>
    </lineage>
</organism>
<dbReference type="UniPathway" id="UPA00359">
    <property type="reaction ID" value="UER00482"/>
</dbReference>
<keyword evidence="6 13" id="KW-0441">Lipid A biosynthesis</keyword>
<keyword evidence="11 13" id="KW-0443">Lipid metabolism</keyword>
<dbReference type="AlphaFoldDB" id="A0A1L8CPF9"/>
<dbReference type="GO" id="GO:0009029">
    <property type="term" value="F:lipid-A 4'-kinase activity"/>
    <property type="evidence" value="ECO:0007669"/>
    <property type="project" value="UniProtKB-UniRule"/>
</dbReference>
<proteinExistence type="inferred from homology"/>
<dbReference type="GO" id="GO:0005524">
    <property type="term" value="F:ATP binding"/>
    <property type="evidence" value="ECO:0007669"/>
    <property type="project" value="UniProtKB-UniRule"/>
</dbReference>
<dbReference type="OrthoDB" id="5297728at2"/>
<dbReference type="STRING" id="1921010.MMIC_P1772"/>
<evidence type="ECO:0000256" key="6">
    <source>
        <dbReference type="ARBA" id="ARBA00022556"/>
    </source>
</evidence>
<evidence type="ECO:0000256" key="13">
    <source>
        <dbReference type="HAMAP-Rule" id="MF_00409"/>
    </source>
</evidence>
<dbReference type="InterPro" id="IPR027417">
    <property type="entry name" value="P-loop_NTPase"/>
</dbReference>
<dbReference type="Proteomes" id="UP000231632">
    <property type="component" value="Unassembled WGS sequence"/>
</dbReference>
<dbReference type="Pfam" id="PF02606">
    <property type="entry name" value="LpxK"/>
    <property type="match status" value="1"/>
</dbReference>
<dbReference type="GO" id="GO:0009245">
    <property type="term" value="P:lipid A biosynthetic process"/>
    <property type="evidence" value="ECO:0007669"/>
    <property type="project" value="UniProtKB-UniRule"/>
</dbReference>
<keyword evidence="9 13" id="KW-0418">Kinase</keyword>
<dbReference type="GO" id="GO:0009244">
    <property type="term" value="P:lipopolysaccharide core region biosynthetic process"/>
    <property type="evidence" value="ECO:0007669"/>
    <property type="project" value="TreeGrafter"/>
</dbReference>
<keyword evidence="8 13" id="KW-0547">Nucleotide-binding</keyword>
<dbReference type="NCBIfam" id="TIGR00682">
    <property type="entry name" value="lpxK"/>
    <property type="match status" value="1"/>
</dbReference>
<sequence>MSKLHSKIENIWWSKHQPPLPLRLIEPVYSAISNRHLRQRAAQTVQPPLPLISVGNITAGGSGKTPFVLWLAAALQKKGFKPVIICRGDGGNNSKPRIVESNMSALDVGDEARMLAELASNTVIVGSDRVAASQIAKDFGNIIILDDGFQYRHLARVCDIVLIPAEGIGNGHRIPAGPLREAVTALSRSDLIVRTGSRAALQQCEKISPAQEWHWFCETGDLIDAMDSGAEPPDTVYAATSIARPERFLNSLSASGLRVSGHVIFPDHHQFTRQEIDQLQTKEHVAITEKDAVKLKPFWPKDKPLWLLKLKGFGESGLLDAIIGKLPRP</sequence>
<evidence type="ECO:0000256" key="3">
    <source>
        <dbReference type="ARBA" id="ARBA00012071"/>
    </source>
</evidence>
<comment type="function">
    <text evidence="1 13">Transfers the gamma-phosphate of ATP to the 4'-position of a tetraacyldisaccharide 1-phosphate intermediate (termed DS-1-P) to form tetraacyldisaccharide 1,4'-bis-phosphate (lipid IVA).</text>
</comment>
<evidence type="ECO:0000256" key="11">
    <source>
        <dbReference type="ARBA" id="ARBA00023098"/>
    </source>
</evidence>
<evidence type="ECO:0000313" key="14">
    <source>
        <dbReference type="EMBL" id="GAV20798.1"/>
    </source>
</evidence>
<dbReference type="GO" id="GO:0005886">
    <property type="term" value="C:plasma membrane"/>
    <property type="evidence" value="ECO:0007669"/>
    <property type="project" value="TreeGrafter"/>
</dbReference>
<evidence type="ECO:0000256" key="7">
    <source>
        <dbReference type="ARBA" id="ARBA00022679"/>
    </source>
</evidence>
<comment type="similarity">
    <text evidence="13">Belongs to the LpxK family.</text>
</comment>
<keyword evidence="15" id="KW-1185">Reference proteome</keyword>
<comment type="pathway">
    <text evidence="2 13">Glycolipid biosynthesis; lipid IV(A) biosynthesis; lipid IV(A) from (3R)-3-hydroxytetradecanoyl-[acyl-carrier-protein] and UDP-N-acetyl-alpha-D-glucosamine: step 6/6.</text>
</comment>
<evidence type="ECO:0000313" key="15">
    <source>
        <dbReference type="Proteomes" id="UP000231632"/>
    </source>
</evidence>
<evidence type="ECO:0000256" key="9">
    <source>
        <dbReference type="ARBA" id="ARBA00022777"/>
    </source>
</evidence>
<dbReference type="RefSeq" id="WP_072660099.1">
    <property type="nucleotide sequence ID" value="NZ_BDFD01000015.1"/>
</dbReference>
<evidence type="ECO:0000256" key="8">
    <source>
        <dbReference type="ARBA" id="ARBA00022741"/>
    </source>
</evidence>
<evidence type="ECO:0000256" key="2">
    <source>
        <dbReference type="ARBA" id="ARBA00004870"/>
    </source>
</evidence>
<keyword evidence="7 13" id="KW-0808">Transferase</keyword>
<evidence type="ECO:0000256" key="12">
    <source>
        <dbReference type="ARBA" id="ARBA00029757"/>
    </source>
</evidence>
<evidence type="ECO:0000256" key="4">
    <source>
        <dbReference type="ARBA" id="ARBA00016436"/>
    </source>
</evidence>
<dbReference type="PANTHER" id="PTHR42724">
    <property type="entry name" value="TETRAACYLDISACCHARIDE 4'-KINASE"/>
    <property type="match status" value="1"/>
</dbReference>
<dbReference type="EC" id="2.7.1.130" evidence="3 13"/>
<protein>
    <recommendedName>
        <fullName evidence="4 13">Tetraacyldisaccharide 4'-kinase</fullName>
        <ecNumber evidence="3 13">2.7.1.130</ecNumber>
    </recommendedName>
    <alternativeName>
        <fullName evidence="12 13">Lipid A 4'-kinase</fullName>
    </alternativeName>
</protein>
<comment type="caution">
    <text evidence="14">The sequence shown here is derived from an EMBL/GenBank/DDBJ whole genome shotgun (WGS) entry which is preliminary data.</text>
</comment>
<keyword evidence="5 13" id="KW-0444">Lipid biosynthesis</keyword>
<dbReference type="PANTHER" id="PTHR42724:SF1">
    <property type="entry name" value="TETRAACYLDISACCHARIDE 4'-KINASE, MITOCHONDRIAL-RELATED"/>
    <property type="match status" value="1"/>
</dbReference>
<dbReference type="SUPFAM" id="SSF52540">
    <property type="entry name" value="P-loop containing nucleoside triphosphate hydrolases"/>
    <property type="match status" value="1"/>
</dbReference>
<comment type="catalytic activity">
    <reaction evidence="13">
        <text>a lipid A disaccharide + ATP = a lipid IVA + ADP + H(+)</text>
        <dbReference type="Rhea" id="RHEA:67840"/>
        <dbReference type="ChEBI" id="CHEBI:15378"/>
        <dbReference type="ChEBI" id="CHEBI:30616"/>
        <dbReference type="ChEBI" id="CHEBI:176343"/>
        <dbReference type="ChEBI" id="CHEBI:176425"/>
        <dbReference type="ChEBI" id="CHEBI:456216"/>
        <dbReference type="EC" id="2.7.1.130"/>
    </reaction>
</comment>
<reference evidence="14 15" key="1">
    <citation type="journal article" date="2017" name="Arch. Microbiol.">
        <title>Mariprofundus micogutta sp. nov., a novel iron-oxidizing zetaproteobacterium isolated from a deep-sea hydrothermal field at the Bayonnaise knoll of the Izu-Ogasawara arc, and a description of Mariprofundales ord. nov. and Zetaproteobacteria classis nov.</title>
        <authorList>
            <person name="Makita H."/>
            <person name="Tanaka E."/>
            <person name="Mitsunobu S."/>
            <person name="Miyazaki M."/>
            <person name="Nunoura T."/>
            <person name="Uematsu K."/>
            <person name="Takaki Y."/>
            <person name="Nishi S."/>
            <person name="Shimamura S."/>
            <person name="Takai K."/>
        </authorList>
    </citation>
    <scope>NUCLEOTIDE SEQUENCE [LARGE SCALE GENOMIC DNA]</scope>
    <source>
        <strain evidence="14 15">ET2</strain>
    </source>
</reference>
<evidence type="ECO:0000256" key="5">
    <source>
        <dbReference type="ARBA" id="ARBA00022516"/>
    </source>
</evidence>
<dbReference type="EMBL" id="BDFD01000015">
    <property type="protein sequence ID" value="GAV20798.1"/>
    <property type="molecule type" value="Genomic_DNA"/>
</dbReference>